<comment type="caution">
    <text evidence="1">The sequence shown here is derived from an EMBL/GenBank/DDBJ whole genome shotgun (WGS) entry which is preliminary data.</text>
</comment>
<dbReference type="AlphaFoldDB" id="A0A8J6PZV5"/>
<sequence>MFAKNQHIEDARALRDIYVLERRKKIAAALDRHRANGEGGLFGGEVKTFQEIIEALDRVIRDEGALQQAGYPVDNL</sequence>
<evidence type="ECO:0000313" key="2">
    <source>
        <dbReference type="Proteomes" id="UP000643405"/>
    </source>
</evidence>
<dbReference type="EMBL" id="JACVVX010000015">
    <property type="protein sequence ID" value="MBD0417482.1"/>
    <property type="molecule type" value="Genomic_DNA"/>
</dbReference>
<protein>
    <submittedName>
        <fullName evidence="1">Uncharacterized protein</fullName>
    </submittedName>
</protein>
<dbReference type="Proteomes" id="UP000643405">
    <property type="component" value="Unassembled WGS sequence"/>
</dbReference>
<evidence type="ECO:0000313" key="1">
    <source>
        <dbReference type="EMBL" id="MBD0417482.1"/>
    </source>
</evidence>
<organism evidence="1 2">
    <name type="scientific">Oryzicola mucosus</name>
    <dbReference type="NCBI Taxonomy" id="2767425"/>
    <lineage>
        <taxon>Bacteria</taxon>
        <taxon>Pseudomonadati</taxon>
        <taxon>Pseudomonadota</taxon>
        <taxon>Alphaproteobacteria</taxon>
        <taxon>Hyphomicrobiales</taxon>
        <taxon>Phyllobacteriaceae</taxon>
        <taxon>Oryzicola</taxon>
    </lineage>
</organism>
<reference evidence="1" key="1">
    <citation type="submission" date="2020-09" db="EMBL/GenBank/DDBJ databases">
        <title>Genome seq and assembly of Tianweitania sp.</title>
        <authorList>
            <person name="Chhetri G."/>
        </authorList>
    </citation>
    <scope>NUCLEOTIDE SEQUENCE</scope>
    <source>
        <strain evidence="1">Rool2</strain>
    </source>
</reference>
<name>A0A8J6PZV5_9HYPH</name>
<accession>A0A8J6PZV5</accession>
<dbReference type="RefSeq" id="WP_188166922.1">
    <property type="nucleotide sequence ID" value="NZ_JACVVX010000015.1"/>
</dbReference>
<keyword evidence="2" id="KW-1185">Reference proteome</keyword>
<gene>
    <name evidence="1" type="ORF">ICI42_22875</name>
</gene>
<proteinExistence type="predicted"/>